<dbReference type="EMBL" id="BMHL01000001">
    <property type="protein sequence ID" value="GGC24858.1"/>
    <property type="molecule type" value="Genomic_DNA"/>
</dbReference>
<dbReference type="RefSeq" id="WP_162831418.1">
    <property type="nucleotide sequence ID" value="NZ_BMHL01000001.1"/>
</dbReference>
<dbReference type="Proteomes" id="UP000602004">
    <property type="component" value="Unassembled WGS sequence"/>
</dbReference>
<evidence type="ECO:0000313" key="1">
    <source>
        <dbReference type="EMBL" id="GGC24858.1"/>
    </source>
</evidence>
<comment type="caution">
    <text evidence="1">The sequence shown here is derived from an EMBL/GenBank/DDBJ whole genome shotgun (WGS) entry which is preliminary data.</text>
</comment>
<sequence>MIGNDALRLHPAPPAALIHRTAARNAARKAGHKTACNAACKAGHKTACNAACKAGHKIAHKTARETDHKTGYKIAHKTGHPLARVARAAARRLVRADSPR</sequence>
<evidence type="ECO:0000313" key="2">
    <source>
        <dbReference type="Proteomes" id="UP000602004"/>
    </source>
</evidence>
<protein>
    <submittedName>
        <fullName evidence="1">Uncharacterized protein</fullName>
    </submittedName>
</protein>
<reference evidence="2" key="1">
    <citation type="journal article" date="2019" name="Int. J. Syst. Evol. Microbiol.">
        <title>The Global Catalogue of Microorganisms (GCM) 10K type strain sequencing project: providing services to taxonomists for standard genome sequencing and annotation.</title>
        <authorList>
            <consortium name="The Broad Institute Genomics Platform"/>
            <consortium name="The Broad Institute Genome Sequencing Center for Infectious Disease"/>
            <person name="Wu L."/>
            <person name="Ma J."/>
        </authorList>
    </citation>
    <scope>NUCLEOTIDE SEQUENCE [LARGE SCALE GENOMIC DNA]</scope>
    <source>
        <strain evidence="2">CGMCC 1.15103</strain>
    </source>
</reference>
<keyword evidence="2" id="KW-1185">Reference proteome</keyword>
<accession>A0ABQ1LMP9</accession>
<organism evidence="1 2">
    <name type="scientific">Paraburkholderia caffeinilytica</name>
    <dbReference type="NCBI Taxonomy" id="1761016"/>
    <lineage>
        <taxon>Bacteria</taxon>
        <taxon>Pseudomonadati</taxon>
        <taxon>Pseudomonadota</taxon>
        <taxon>Betaproteobacteria</taxon>
        <taxon>Burkholderiales</taxon>
        <taxon>Burkholderiaceae</taxon>
        <taxon>Paraburkholderia</taxon>
    </lineage>
</organism>
<name>A0ABQ1LMP9_9BURK</name>
<proteinExistence type="predicted"/>
<gene>
    <name evidence="1" type="ORF">GCM10011400_09120</name>
</gene>